<dbReference type="PATRIC" id="fig|869719.3.peg.1451"/>
<evidence type="ECO:0000313" key="5">
    <source>
        <dbReference type="Proteomes" id="UP000074310"/>
    </source>
</evidence>
<dbReference type="OrthoDB" id="287318at2"/>
<protein>
    <submittedName>
        <fullName evidence="4">Excinuclease ABC subunit C</fullName>
    </submittedName>
</protein>
<dbReference type="PANTHER" id="PTHR34477:SF5">
    <property type="entry name" value="BSL5627 PROTEIN"/>
    <property type="match status" value="1"/>
</dbReference>
<dbReference type="InterPro" id="IPR050190">
    <property type="entry name" value="UPF0213_domain"/>
</dbReference>
<dbReference type="SMART" id="SM00465">
    <property type="entry name" value="GIYc"/>
    <property type="match status" value="1"/>
</dbReference>
<proteinExistence type="inferred from homology"/>
<dbReference type="Gene3D" id="3.40.1440.10">
    <property type="entry name" value="GIY-YIG endonuclease"/>
    <property type="match status" value="1"/>
</dbReference>
<dbReference type="Proteomes" id="UP000074310">
    <property type="component" value="Unassembled WGS sequence"/>
</dbReference>
<feature type="domain" description="GIY-YIG" evidence="3">
    <location>
        <begin position="3"/>
        <end position="80"/>
    </location>
</feature>
<dbReference type="CDD" id="cd10448">
    <property type="entry name" value="GIY-YIG_unchar_3"/>
    <property type="match status" value="1"/>
</dbReference>
<feature type="transmembrane region" description="Helical" evidence="2">
    <location>
        <begin position="6"/>
        <end position="28"/>
    </location>
</feature>
<keyword evidence="5" id="KW-1185">Reference proteome</keyword>
<dbReference type="InterPro" id="IPR035901">
    <property type="entry name" value="GIY-YIG_endonuc_sf"/>
</dbReference>
<dbReference type="InterPro" id="IPR000305">
    <property type="entry name" value="GIY-YIG_endonuc"/>
</dbReference>
<comment type="similarity">
    <text evidence="1">Belongs to the UPF0213 family.</text>
</comment>
<evidence type="ECO:0000256" key="2">
    <source>
        <dbReference type="SAM" id="Phobius"/>
    </source>
</evidence>
<dbReference type="SUPFAM" id="SSF82771">
    <property type="entry name" value="GIY-YIG endonuclease"/>
    <property type="match status" value="1"/>
</dbReference>
<keyword evidence="2" id="KW-0812">Transmembrane</keyword>
<evidence type="ECO:0000313" key="4">
    <source>
        <dbReference type="EMBL" id="KTT72437.1"/>
    </source>
</evidence>
<sequence length="97" mass="11224">MPLMAWVYIMTNAPSGTLYIGVTAHLAARIQQHREGRGSDFCKEHGLTRLVYVESHDTMLEAITREKALKKWKRAWKLNLIGSVNPDWRDLWADINM</sequence>
<dbReference type="PANTHER" id="PTHR34477">
    <property type="entry name" value="UPF0213 PROTEIN YHBQ"/>
    <property type="match status" value="1"/>
</dbReference>
<comment type="caution">
    <text evidence="4">The sequence shown here is derived from an EMBL/GenBank/DDBJ whole genome shotgun (WGS) entry which is preliminary data.</text>
</comment>
<dbReference type="PROSITE" id="PS50164">
    <property type="entry name" value="GIY_YIG"/>
    <property type="match status" value="1"/>
</dbReference>
<dbReference type="AlphaFoldDB" id="A0A147I348"/>
<evidence type="ECO:0000256" key="1">
    <source>
        <dbReference type="ARBA" id="ARBA00007435"/>
    </source>
</evidence>
<evidence type="ECO:0000259" key="3">
    <source>
        <dbReference type="PROSITE" id="PS50164"/>
    </source>
</evidence>
<dbReference type="EMBL" id="LDTB01000026">
    <property type="protein sequence ID" value="KTT72437.1"/>
    <property type="molecule type" value="Genomic_DNA"/>
</dbReference>
<keyword evidence="2" id="KW-1133">Transmembrane helix</keyword>
<accession>A0A147I348</accession>
<keyword evidence="2" id="KW-0472">Membrane</keyword>
<organism evidence="4 5">
    <name type="scientific">Sphingomonas endophytica</name>
    <dbReference type="NCBI Taxonomy" id="869719"/>
    <lineage>
        <taxon>Bacteria</taxon>
        <taxon>Pseudomonadati</taxon>
        <taxon>Pseudomonadota</taxon>
        <taxon>Alphaproteobacteria</taxon>
        <taxon>Sphingomonadales</taxon>
        <taxon>Sphingomonadaceae</taxon>
        <taxon>Sphingomonas</taxon>
    </lineage>
</organism>
<reference evidence="4 5" key="1">
    <citation type="journal article" date="2016" name="Front. Microbiol.">
        <title>Genomic Resource of Rice Seed Associated Bacteria.</title>
        <authorList>
            <person name="Midha S."/>
            <person name="Bansal K."/>
            <person name="Sharma S."/>
            <person name="Kumar N."/>
            <person name="Patil P.P."/>
            <person name="Chaudhry V."/>
            <person name="Patil P.B."/>
        </authorList>
    </citation>
    <scope>NUCLEOTIDE SEQUENCE [LARGE SCALE GENOMIC DNA]</scope>
    <source>
        <strain evidence="4 5">NS334</strain>
    </source>
</reference>
<gene>
    <name evidence="4" type="ORF">NS334_08805</name>
</gene>
<name>A0A147I348_9SPHN</name>
<dbReference type="Pfam" id="PF01541">
    <property type="entry name" value="GIY-YIG"/>
    <property type="match status" value="1"/>
</dbReference>